<dbReference type="AlphaFoldDB" id="A0A381TXE9"/>
<dbReference type="PANTHER" id="PTHR48085:SF5">
    <property type="entry name" value="CADMIUM_ZINC-TRANSPORTING ATPASE HMA4-RELATED"/>
    <property type="match status" value="1"/>
</dbReference>
<protein>
    <recommendedName>
        <fullName evidence="12">HMA domain-containing protein</fullName>
    </recommendedName>
</protein>
<dbReference type="GO" id="GO:0016887">
    <property type="term" value="F:ATP hydrolysis activity"/>
    <property type="evidence" value="ECO:0007669"/>
    <property type="project" value="InterPro"/>
</dbReference>
<dbReference type="GO" id="GO:0016020">
    <property type="term" value="C:membrane"/>
    <property type="evidence" value="ECO:0007669"/>
    <property type="project" value="UniProtKB-SubCell"/>
</dbReference>
<evidence type="ECO:0000256" key="8">
    <source>
        <dbReference type="ARBA" id="ARBA00022989"/>
    </source>
</evidence>
<dbReference type="SFLD" id="SFLDF00027">
    <property type="entry name" value="p-type_atpase"/>
    <property type="match status" value="1"/>
</dbReference>
<evidence type="ECO:0000256" key="11">
    <source>
        <dbReference type="SAM" id="Phobius"/>
    </source>
</evidence>
<proteinExistence type="inferred from homology"/>
<gene>
    <name evidence="13" type="ORF">METZ01_LOCUS73383</name>
</gene>
<feature type="domain" description="HMA" evidence="12">
    <location>
        <begin position="98"/>
        <end position="164"/>
    </location>
</feature>
<dbReference type="SUPFAM" id="SSF55008">
    <property type="entry name" value="HMA, heavy metal-associated domain"/>
    <property type="match status" value="1"/>
</dbReference>
<dbReference type="SUPFAM" id="SSF81665">
    <property type="entry name" value="Calcium ATPase, transmembrane domain M"/>
    <property type="match status" value="1"/>
</dbReference>
<evidence type="ECO:0000259" key="12">
    <source>
        <dbReference type="PROSITE" id="PS50846"/>
    </source>
</evidence>
<dbReference type="InterPro" id="IPR008250">
    <property type="entry name" value="ATPase_P-typ_transduc_dom_A_sf"/>
</dbReference>
<dbReference type="InterPro" id="IPR044492">
    <property type="entry name" value="P_typ_ATPase_HD_dom"/>
</dbReference>
<dbReference type="PANTHER" id="PTHR48085">
    <property type="entry name" value="CADMIUM/ZINC-TRANSPORTING ATPASE HMA2-RELATED"/>
    <property type="match status" value="1"/>
</dbReference>
<feature type="region of interest" description="Disordered" evidence="10">
    <location>
        <begin position="24"/>
        <end position="82"/>
    </location>
</feature>
<sequence length="928" mass="97693">MIPPAADIIMFKRDLTMGGLMPEDSEEYLVLGDEEPESPSDVAEQPSKTPSFPKLGSLRLPRRSRSTSGATSDQPADEPLPEATREIPNIGLSLDGVHQFDWGIQGMDCPDCAMKATRAVNRLPGVESCKISVADGTVEISQDISRGSVSRASSVLGSLGHAPDIGWLHVVGADPERLASEQGISTKLLREWILGAPGVLDVRLNKGMVEVQRLWLRNAELREASEKKLAGILGPGFRMAPYRGARFRQDQKQLLSAVLTIPLIIIVAAIEAVDSIPPIVASLVALIGIAFTGLPMFQAALASLQNRIVGFQVLTTLAVVGAVALGEWVEALMVVALVAFASHLENRALIRARESMQGGLDRLPRTARIHVPESPTQSGERVLKVIQPGTTLAPTHGPADDLVPVEALEIGELVEVRSGETVPVDGTIVEGAGAIDRAPLTGEPIPIPVKEGDSVEAGLVLVRGPLVIRSEASGDGTRLSSLIDLVRHYKDQPTRTQSVIEKFTIFWTPLVVFAAPAIGFLFTDSIEQAVLTTLLLWVVSCPCSLLLASPVPHAAALTSASSFGLIARGGDILEAAAEVELAMLDKTGTLTSGRPRLSGVTLASGEDEDRALRIAAGLELRSNHPYAMTILQAADQRTLKPMSVSGIADGDAGVSGRLRGKPVMLGRADWLKSEGIEMPPEIEDALASSREAGSGASVLAVDGSAIAAFGFYHDDAREGVLEAVQAFKSQGVKVEILSGDEQASVEAFAKLIGIDPSICRGGVDPEGKAEYVSERSLSVRTLMAGDGFNDAGALAAADIGVAVGSGEQVNLDAADVLIPGQDPRTLPRLVTLAKRTRRVVYANIAISIIVTAALVSAVLLGFEMKLAAGIALHEASAILIILNGMWVSGSGVQRMSSLADLGRDLVADLAEIVALLMDKEPDDTSATA</sequence>
<dbReference type="NCBIfam" id="TIGR01494">
    <property type="entry name" value="ATPase_P-type"/>
    <property type="match status" value="2"/>
</dbReference>
<accession>A0A381TXE9</accession>
<organism evidence="13">
    <name type="scientific">marine metagenome</name>
    <dbReference type="NCBI Taxonomy" id="408172"/>
    <lineage>
        <taxon>unclassified sequences</taxon>
        <taxon>metagenomes</taxon>
        <taxon>ecological metagenomes</taxon>
    </lineage>
</organism>
<dbReference type="EMBL" id="UINC01005315">
    <property type="protein sequence ID" value="SVA20529.1"/>
    <property type="molecule type" value="Genomic_DNA"/>
</dbReference>
<evidence type="ECO:0000256" key="9">
    <source>
        <dbReference type="ARBA" id="ARBA00023136"/>
    </source>
</evidence>
<keyword evidence="6" id="KW-0067">ATP-binding</keyword>
<evidence type="ECO:0000256" key="1">
    <source>
        <dbReference type="ARBA" id="ARBA00004141"/>
    </source>
</evidence>
<dbReference type="PROSITE" id="PS50846">
    <property type="entry name" value="HMA_2"/>
    <property type="match status" value="1"/>
</dbReference>
<dbReference type="InterPro" id="IPR036163">
    <property type="entry name" value="HMA_dom_sf"/>
</dbReference>
<feature type="transmembrane region" description="Helical" evidence="11">
    <location>
        <begin position="503"/>
        <end position="523"/>
    </location>
</feature>
<dbReference type="InterPro" id="IPR051014">
    <property type="entry name" value="Cation_Transport_ATPase_IB"/>
</dbReference>
<dbReference type="Gene3D" id="2.70.150.10">
    <property type="entry name" value="Calcium-transporting ATPase, cytoplasmic transduction domain A"/>
    <property type="match status" value="1"/>
</dbReference>
<dbReference type="PRINTS" id="PR00119">
    <property type="entry name" value="CATATPASE"/>
</dbReference>
<dbReference type="InterPro" id="IPR036412">
    <property type="entry name" value="HAD-like_sf"/>
</dbReference>
<dbReference type="Pfam" id="PF00702">
    <property type="entry name" value="Hydrolase"/>
    <property type="match status" value="1"/>
</dbReference>
<dbReference type="InterPro" id="IPR023298">
    <property type="entry name" value="ATPase_P-typ_TM_dom_sf"/>
</dbReference>
<dbReference type="NCBIfam" id="TIGR01525">
    <property type="entry name" value="ATPase-IB_hvy"/>
    <property type="match status" value="1"/>
</dbReference>
<evidence type="ECO:0000256" key="5">
    <source>
        <dbReference type="ARBA" id="ARBA00022741"/>
    </source>
</evidence>
<feature type="transmembrane region" description="Helical" evidence="11">
    <location>
        <begin position="866"/>
        <end position="887"/>
    </location>
</feature>
<dbReference type="GO" id="GO:0005524">
    <property type="term" value="F:ATP binding"/>
    <property type="evidence" value="ECO:0007669"/>
    <property type="project" value="UniProtKB-KW"/>
</dbReference>
<feature type="transmembrane region" description="Helical" evidence="11">
    <location>
        <begin position="529"/>
        <end position="548"/>
    </location>
</feature>
<evidence type="ECO:0000256" key="6">
    <source>
        <dbReference type="ARBA" id="ARBA00022840"/>
    </source>
</evidence>
<dbReference type="GO" id="GO:0019829">
    <property type="term" value="F:ATPase-coupled monoatomic cation transmembrane transporter activity"/>
    <property type="evidence" value="ECO:0007669"/>
    <property type="project" value="InterPro"/>
</dbReference>
<feature type="transmembrane region" description="Helical" evidence="11">
    <location>
        <begin position="254"/>
        <end position="273"/>
    </location>
</feature>
<evidence type="ECO:0000313" key="13">
    <source>
        <dbReference type="EMBL" id="SVA20529.1"/>
    </source>
</evidence>
<evidence type="ECO:0000256" key="3">
    <source>
        <dbReference type="ARBA" id="ARBA00022692"/>
    </source>
</evidence>
<comment type="subcellular location">
    <subcellularLocation>
        <location evidence="1">Membrane</location>
        <topology evidence="1">Multi-pass membrane protein</topology>
    </subcellularLocation>
</comment>
<evidence type="ECO:0000256" key="10">
    <source>
        <dbReference type="SAM" id="MobiDB-lite"/>
    </source>
</evidence>
<dbReference type="CDD" id="cd00371">
    <property type="entry name" value="HMA"/>
    <property type="match status" value="1"/>
</dbReference>
<dbReference type="PROSITE" id="PS00154">
    <property type="entry name" value="ATPASE_E1_E2"/>
    <property type="match status" value="1"/>
</dbReference>
<dbReference type="InterPro" id="IPR023214">
    <property type="entry name" value="HAD_sf"/>
</dbReference>
<dbReference type="SFLD" id="SFLDS00003">
    <property type="entry name" value="Haloacid_Dehalogenase"/>
    <property type="match status" value="1"/>
</dbReference>
<keyword evidence="5" id="KW-0547">Nucleotide-binding</keyword>
<keyword evidence="7" id="KW-1278">Translocase</keyword>
<dbReference type="InterPro" id="IPR059000">
    <property type="entry name" value="ATPase_P-type_domA"/>
</dbReference>
<dbReference type="GO" id="GO:0046872">
    <property type="term" value="F:metal ion binding"/>
    <property type="evidence" value="ECO:0007669"/>
    <property type="project" value="UniProtKB-KW"/>
</dbReference>
<reference evidence="13" key="1">
    <citation type="submission" date="2018-05" db="EMBL/GenBank/DDBJ databases">
        <authorList>
            <person name="Lanie J.A."/>
            <person name="Ng W.-L."/>
            <person name="Kazmierczak K.M."/>
            <person name="Andrzejewski T.M."/>
            <person name="Davidsen T.M."/>
            <person name="Wayne K.J."/>
            <person name="Tettelin H."/>
            <person name="Glass J.I."/>
            <person name="Rusch D."/>
            <person name="Podicherti R."/>
            <person name="Tsui H.-C.T."/>
            <person name="Winkler M.E."/>
        </authorList>
    </citation>
    <scope>NUCLEOTIDE SEQUENCE</scope>
</reference>
<dbReference type="SUPFAM" id="SSF81653">
    <property type="entry name" value="Calcium ATPase, transduction domain A"/>
    <property type="match status" value="1"/>
</dbReference>
<dbReference type="SUPFAM" id="SSF81660">
    <property type="entry name" value="Metal cation-transporting ATPase, ATP-binding domain N"/>
    <property type="match status" value="1"/>
</dbReference>
<dbReference type="InterPro" id="IPR023299">
    <property type="entry name" value="ATPase_P-typ_cyto_dom_N"/>
</dbReference>
<dbReference type="SUPFAM" id="SSF56784">
    <property type="entry name" value="HAD-like"/>
    <property type="match status" value="1"/>
</dbReference>
<name>A0A381TXE9_9ZZZZ</name>
<keyword evidence="3 11" id="KW-0812">Transmembrane</keyword>
<evidence type="ECO:0000256" key="4">
    <source>
        <dbReference type="ARBA" id="ARBA00022723"/>
    </source>
</evidence>
<keyword evidence="4" id="KW-0479">Metal-binding</keyword>
<dbReference type="Pfam" id="PF00122">
    <property type="entry name" value="E1-E2_ATPase"/>
    <property type="match status" value="1"/>
</dbReference>
<dbReference type="Pfam" id="PF00403">
    <property type="entry name" value="HMA"/>
    <property type="match status" value="1"/>
</dbReference>
<dbReference type="Gene3D" id="3.30.70.100">
    <property type="match status" value="1"/>
</dbReference>
<dbReference type="InterPro" id="IPR001757">
    <property type="entry name" value="P_typ_ATPase"/>
</dbReference>
<dbReference type="GO" id="GO:0015086">
    <property type="term" value="F:cadmium ion transmembrane transporter activity"/>
    <property type="evidence" value="ECO:0007669"/>
    <property type="project" value="TreeGrafter"/>
</dbReference>
<dbReference type="InterPro" id="IPR006121">
    <property type="entry name" value="HMA_dom"/>
</dbReference>
<feature type="transmembrane region" description="Helical" evidence="11">
    <location>
        <begin position="279"/>
        <end position="301"/>
    </location>
</feature>
<dbReference type="Gene3D" id="3.40.1110.10">
    <property type="entry name" value="Calcium-transporting ATPase, cytoplasmic domain N"/>
    <property type="match status" value="1"/>
</dbReference>
<keyword evidence="8 11" id="KW-1133">Transmembrane helix</keyword>
<feature type="transmembrane region" description="Helical" evidence="11">
    <location>
        <begin position="839"/>
        <end position="860"/>
    </location>
</feature>
<dbReference type="Gene3D" id="3.40.50.1000">
    <property type="entry name" value="HAD superfamily/HAD-like"/>
    <property type="match status" value="1"/>
</dbReference>
<feature type="compositionally biased region" description="Acidic residues" evidence="10">
    <location>
        <begin position="24"/>
        <end position="38"/>
    </location>
</feature>
<dbReference type="InterPro" id="IPR018303">
    <property type="entry name" value="ATPase_P-typ_P_site"/>
</dbReference>
<evidence type="ECO:0000256" key="2">
    <source>
        <dbReference type="ARBA" id="ARBA00006024"/>
    </source>
</evidence>
<comment type="similarity">
    <text evidence="2">Belongs to the cation transport ATPase (P-type) (TC 3.A.3) family. Type IB subfamily.</text>
</comment>
<dbReference type="SFLD" id="SFLDG00002">
    <property type="entry name" value="C1.7:_P-type_atpase_like"/>
    <property type="match status" value="1"/>
</dbReference>
<dbReference type="InterPro" id="IPR027256">
    <property type="entry name" value="P-typ_ATPase_IB"/>
</dbReference>
<evidence type="ECO:0000256" key="7">
    <source>
        <dbReference type="ARBA" id="ARBA00022967"/>
    </source>
</evidence>
<keyword evidence="9 11" id="KW-0472">Membrane</keyword>